<keyword evidence="3" id="KW-0963">Cytoplasm</keyword>
<dbReference type="GO" id="GO:0007010">
    <property type="term" value="P:cytoskeleton organization"/>
    <property type="evidence" value="ECO:0007669"/>
    <property type="project" value="UniProtKB-ARBA"/>
</dbReference>
<dbReference type="PANTHER" id="PTHR10623">
    <property type="entry name" value="MICROTUBULE-ASSOCIATED PROTEIN RP/EB FAMILY MEMBER"/>
    <property type="match status" value="1"/>
</dbReference>
<evidence type="ECO:0000256" key="9">
    <source>
        <dbReference type="PROSITE-ProRule" id="PRU00576"/>
    </source>
</evidence>
<keyword evidence="14" id="KW-1185">Reference proteome</keyword>
<keyword evidence="6" id="KW-0498">Mitosis</keyword>
<reference evidence="14" key="1">
    <citation type="journal article" date="2016" name="Proc. Natl. Acad. Sci. U.S.A.">
        <title>Comparative genomics of biotechnologically important yeasts.</title>
        <authorList>
            <person name="Riley R."/>
            <person name="Haridas S."/>
            <person name="Wolfe K.H."/>
            <person name="Lopes M.R."/>
            <person name="Hittinger C.T."/>
            <person name="Goeker M."/>
            <person name="Salamov A.A."/>
            <person name="Wisecaver J.H."/>
            <person name="Long T.M."/>
            <person name="Calvey C.H."/>
            <person name="Aerts A.L."/>
            <person name="Barry K.W."/>
            <person name="Choi C."/>
            <person name="Clum A."/>
            <person name="Coughlan A.Y."/>
            <person name="Deshpande S."/>
            <person name="Douglass A.P."/>
            <person name="Hanson S.J."/>
            <person name="Klenk H.-P."/>
            <person name="LaButti K.M."/>
            <person name="Lapidus A."/>
            <person name="Lindquist E.A."/>
            <person name="Lipzen A.M."/>
            <person name="Meier-Kolthoff J.P."/>
            <person name="Ohm R.A."/>
            <person name="Otillar R.P."/>
            <person name="Pangilinan J.L."/>
            <person name="Peng Y."/>
            <person name="Rokas A."/>
            <person name="Rosa C.A."/>
            <person name="Scheuner C."/>
            <person name="Sibirny A.A."/>
            <person name="Slot J.C."/>
            <person name="Stielow J.B."/>
            <person name="Sun H."/>
            <person name="Kurtzman C.P."/>
            <person name="Blackwell M."/>
            <person name="Grigoriev I.V."/>
            <person name="Jeffries T.W."/>
        </authorList>
    </citation>
    <scope>NUCLEOTIDE SEQUENCE [LARGE SCALE GENOMIC DNA]</scope>
    <source>
        <strain evidence="14">NRRL Y-1626</strain>
    </source>
</reference>
<dbReference type="InterPro" id="IPR004953">
    <property type="entry name" value="EB1_C"/>
</dbReference>
<gene>
    <name evidence="13" type="ORF">HANVADRAFT_51634</name>
</gene>
<evidence type="ECO:0000256" key="10">
    <source>
        <dbReference type="SAM" id="MobiDB-lite"/>
    </source>
</evidence>
<evidence type="ECO:0000259" key="11">
    <source>
        <dbReference type="PROSITE" id="PS50021"/>
    </source>
</evidence>
<dbReference type="Gene3D" id="1.20.5.1430">
    <property type="match status" value="1"/>
</dbReference>
<evidence type="ECO:0000256" key="5">
    <source>
        <dbReference type="ARBA" id="ARBA00022701"/>
    </source>
</evidence>
<name>A0A1B7THV6_9ASCO</name>
<dbReference type="GO" id="GO:0051301">
    <property type="term" value="P:cell division"/>
    <property type="evidence" value="ECO:0007669"/>
    <property type="project" value="UniProtKB-KW"/>
</dbReference>
<proteinExistence type="inferred from homology"/>
<protein>
    <recommendedName>
        <fullName evidence="15">EB1 C-terminal domain-containing protein</fullName>
    </recommendedName>
</protein>
<keyword evidence="4" id="KW-0132">Cell division</keyword>
<comment type="subcellular location">
    <subcellularLocation>
        <location evidence="1">Cytoplasm</location>
        <location evidence="1">Cytoskeleton</location>
    </subcellularLocation>
</comment>
<dbReference type="PROSITE" id="PS51230">
    <property type="entry name" value="EB1_C"/>
    <property type="match status" value="1"/>
</dbReference>
<comment type="caution">
    <text evidence="13">The sequence shown here is derived from an EMBL/GenBank/DDBJ whole genome shotgun (WGS) entry which is preliminary data.</text>
</comment>
<dbReference type="Pfam" id="PF03271">
    <property type="entry name" value="EB1"/>
    <property type="match status" value="1"/>
</dbReference>
<sequence>MNVAFSRQQLINWINECLDLNLSKIEDLGVGSIYLQLMDFINVTIHQNKSFPMHQVYWTMDLLFEDQIFYEDGNKKLRIIKNPQLAGREQKMSNYKLLQKWFQELKIKKIIPIDKLILCKFQNNLEFVQWVFKYIMQTIKIRGFQDINEFLIYVKNENLYDPVSRRFAGASHSSSTSSPSSETNSRRSSILPKRSNGSINGSTTTNLSSSKKTLYPETVNTSGTTRRANSSNNRILSTTSSKISNTTAGSRNVSTNTAQRTPSNNTTSHNNNFDIQETKQIKKTISKYENVIQSINSERQFYFDKLRSLELLILTIQENNNIETNPELQQLVTHVLKILYSNEQDVNENDVVDVEMGDADEEVKKTSLDLVHEPEKPLLSIDDSEMF</sequence>
<evidence type="ECO:0000256" key="7">
    <source>
        <dbReference type="ARBA" id="ARBA00023212"/>
    </source>
</evidence>
<keyword evidence="5 9" id="KW-0493">Microtubule</keyword>
<dbReference type="Proteomes" id="UP000092321">
    <property type="component" value="Unassembled WGS sequence"/>
</dbReference>
<accession>A0A1B7THV6</accession>
<evidence type="ECO:0008006" key="15">
    <source>
        <dbReference type="Google" id="ProtNLM"/>
    </source>
</evidence>
<feature type="domain" description="Calponin-homology (CH)" evidence="11">
    <location>
        <begin position="4"/>
        <end position="136"/>
    </location>
</feature>
<dbReference type="InterPro" id="IPR001715">
    <property type="entry name" value="CH_dom"/>
</dbReference>
<evidence type="ECO:0000256" key="6">
    <source>
        <dbReference type="ARBA" id="ARBA00022776"/>
    </source>
</evidence>
<feature type="domain" description="EB1 C-terminal" evidence="12">
    <location>
        <begin position="270"/>
        <end position="348"/>
    </location>
</feature>
<evidence type="ECO:0000313" key="14">
    <source>
        <dbReference type="Proteomes" id="UP000092321"/>
    </source>
</evidence>
<keyword evidence="8" id="KW-0131">Cell cycle</keyword>
<evidence type="ECO:0000313" key="13">
    <source>
        <dbReference type="EMBL" id="OBA28321.1"/>
    </source>
</evidence>
<evidence type="ECO:0000256" key="3">
    <source>
        <dbReference type="ARBA" id="ARBA00022490"/>
    </source>
</evidence>
<dbReference type="PROSITE" id="PS50021">
    <property type="entry name" value="CH"/>
    <property type="match status" value="1"/>
</dbReference>
<dbReference type="SUPFAM" id="SSF47576">
    <property type="entry name" value="Calponin-homology domain, CH-domain"/>
    <property type="match status" value="1"/>
</dbReference>
<feature type="compositionally biased region" description="Low complexity" evidence="10">
    <location>
        <begin position="263"/>
        <end position="272"/>
    </location>
</feature>
<evidence type="ECO:0000256" key="4">
    <source>
        <dbReference type="ARBA" id="ARBA00022618"/>
    </source>
</evidence>
<feature type="region of interest" description="Disordered" evidence="10">
    <location>
        <begin position="168"/>
        <end position="274"/>
    </location>
</feature>
<dbReference type="InterPro" id="IPR036133">
    <property type="entry name" value="EB1_C_sf"/>
</dbReference>
<keyword evidence="7" id="KW-0206">Cytoskeleton</keyword>
<dbReference type="SUPFAM" id="SSF140612">
    <property type="entry name" value="EB1 dimerisation domain-like"/>
    <property type="match status" value="1"/>
</dbReference>
<dbReference type="AlphaFoldDB" id="A0A1B7THV6"/>
<organism evidence="13 14">
    <name type="scientific">Hanseniaspora valbyensis NRRL Y-1626</name>
    <dbReference type="NCBI Taxonomy" id="766949"/>
    <lineage>
        <taxon>Eukaryota</taxon>
        <taxon>Fungi</taxon>
        <taxon>Dikarya</taxon>
        <taxon>Ascomycota</taxon>
        <taxon>Saccharomycotina</taxon>
        <taxon>Saccharomycetes</taxon>
        <taxon>Saccharomycodales</taxon>
        <taxon>Saccharomycodaceae</taxon>
        <taxon>Hanseniaspora</taxon>
    </lineage>
</organism>
<evidence type="ECO:0000256" key="2">
    <source>
        <dbReference type="ARBA" id="ARBA00010729"/>
    </source>
</evidence>
<dbReference type="EMBL" id="LXPE01000004">
    <property type="protein sequence ID" value="OBA28321.1"/>
    <property type="molecule type" value="Genomic_DNA"/>
</dbReference>
<comment type="similarity">
    <text evidence="2">Belongs to the MAPRE family.</text>
</comment>
<evidence type="ECO:0000256" key="8">
    <source>
        <dbReference type="ARBA" id="ARBA00023306"/>
    </source>
</evidence>
<evidence type="ECO:0000256" key="1">
    <source>
        <dbReference type="ARBA" id="ARBA00004245"/>
    </source>
</evidence>
<dbReference type="InterPro" id="IPR027328">
    <property type="entry name" value="MAPRE"/>
</dbReference>
<dbReference type="GO" id="GO:0008017">
    <property type="term" value="F:microtubule binding"/>
    <property type="evidence" value="ECO:0007669"/>
    <property type="project" value="InterPro"/>
</dbReference>
<feature type="compositionally biased region" description="Polar residues" evidence="10">
    <location>
        <begin position="218"/>
        <end position="262"/>
    </location>
</feature>
<dbReference type="InterPro" id="IPR036872">
    <property type="entry name" value="CH_dom_sf"/>
</dbReference>
<dbReference type="OrthoDB" id="2119228at2759"/>
<evidence type="ECO:0000259" key="12">
    <source>
        <dbReference type="PROSITE" id="PS51230"/>
    </source>
</evidence>
<dbReference type="Gene3D" id="1.10.418.10">
    <property type="entry name" value="Calponin-like domain"/>
    <property type="match status" value="1"/>
</dbReference>
<dbReference type="GO" id="GO:0005874">
    <property type="term" value="C:microtubule"/>
    <property type="evidence" value="ECO:0007669"/>
    <property type="project" value="UniProtKB-KW"/>
</dbReference>
<feature type="compositionally biased region" description="Low complexity" evidence="10">
    <location>
        <begin position="171"/>
        <end position="213"/>
    </location>
</feature>